<feature type="domain" description="Bacterial surface antigen (D15)" evidence="3">
    <location>
        <begin position="623"/>
        <end position="877"/>
    </location>
</feature>
<proteinExistence type="predicted"/>
<organism evidence="4 5">
    <name type="scientific">Fulvivirga sediminis</name>
    <dbReference type="NCBI Taxonomy" id="2803949"/>
    <lineage>
        <taxon>Bacteria</taxon>
        <taxon>Pseudomonadati</taxon>
        <taxon>Bacteroidota</taxon>
        <taxon>Cytophagia</taxon>
        <taxon>Cytophagales</taxon>
        <taxon>Fulvivirgaceae</taxon>
        <taxon>Fulvivirga</taxon>
    </lineage>
</organism>
<sequence length="887" mass="101670">MQRHYLYKGKAKAYLAVIFIALLTSCKVSEVTHNDSVKQEVIETNGKDSVTVVAGELYKAGKFKRFVLGDHYRDVWLAPVKVPVLNLDSVKGGLEIDHKGGGMQTYSLKVKGGDGQLYSLRSLQKDPTPALPFGLRYSFADDVVQDQISASNPYAAFILPPLGDAAGIYHTNPQLYYIPDTPKLGKFQEDFGGVLAMLEEDADENWENKASFGYTKNAVGTDKVREKLLEDNDDYIDEANLLRNRLFDMWIGDWDRHDGQFRWAELKDDDGDKFYRPIPEDRDNMFFNFDGFLPWWASRKWALRKFQDFQPEVRDIAGLNFNARYLDRRFLTGMSEEEWVDVAHDMQKRLSDEIIEKAVRQFPDTVFQITGERTINILKKRRDNLDEFARRYYKVLAKQVDILGTDQEEAFEIIRHENNDTEVNVYESNGDGKKKRRYYHRVFHNDETKEIRIYGMGDDDYFYLSGKSNDGPLVRIIGGKGEDVLLDSSKVSGLRRKNVYYDDIAEENEIESKGETKLMLSNDRDDNSYDFKEFKYDYLGPALYFGLNNDDGLFLGGGVVIKTQGFRKDPYASMHKIMANYAPGTSAWNFQYEGDFKKLFGDIGMNIDVFARAPNFFTNFYGYGNSSKELNDDDEYYRVRYEEIWVAPGLTHDLGKNSSVKFGPAYQYAKVDDDKDNFFTDNAASLGPDALDASHFGGFYFKADINTTKILAKPEKGVRWITESRWLAELNNDNSRMSKISSELRAYYTLDIPFETTFAVRIGGSSISGDYNFYQASSIGGNAGLSRLGTVRGYGRDRFAGRSSIYQNNEIRMRLLKVPFYYMPFEFGISGHFDQGRVWSDEPENDTWHTGVGGGVWIAPLGRWVFTAVYTVGDYDNMWNVNLGFLF</sequence>
<protein>
    <submittedName>
        <fullName evidence="4">BamA/TamA family outer membrane protein</fullName>
    </submittedName>
</protein>
<evidence type="ECO:0000313" key="4">
    <source>
        <dbReference type="EMBL" id="MBL3655464.1"/>
    </source>
</evidence>
<evidence type="ECO:0000313" key="5">
    <source>
        <dbReference type="Proteomes" id="UP000659388"/>
    </source>
</evidence>
<evidence type="ECO:0000256" key="1">
    <source>
        <dbReference type="ARBA" id="ARBA00004370"/>
    </source>
</evidence>
<keyword evidence="5" id="KW-1185">Reference proteome</keyword>
<evidence type="ECO:0000256" key="2">
    <source>
        <dbReference type="ARBA" id="ARBA00023136"/>
    </source>
</evidence>
<dbReference type="InterPro" id="IPR000184">
    <property type="entry name" value="Bac_surfAg_D15"/>
</dbReference>
<name>A0A937JYA0_9BACT</name>
<gene>
    <name evidence="4" type="ORF">JL102_04930</name>
</gene>
<dbReference type="PROSITE" id="PS51257">
    <property type="entry name" value="PROKAR_LIPOPROTEIN"/>
    <property type="match status" value="1"/>
</dbReference>
<dbReference type="Proteomes" id="UP000659388">
    <property type="component" value="Unassembled WGS sequence"/>
</dbReference>
<accession>A0A937JYA0</accession>
<comment type="subcellular location">
    <subcellularLocation>
        <location evidence="1">Membrane</location>
    </subcellularLocation>
</comment>
<dbReference type="GO" id="GO:0019867">
    <property type="term" value="C:outer membrane"/>
    <property type="evidence" value="ECO:0007669"/>
    <property type="project" value="InterPro"/>
</dbReference>
<dbReference type="Pfam" id="PF01103">
    <property type="entry name" value="Omp85"/>
    <property type="match status" value="1"/>
</dbReference>
<evidence type="ECO:0000259" key="3">
    <source>
        <dbReference type="Pfam" id="PF01103"/>
    </source>
</evidence>
<keyword evidence="2" id="KW-0472">Membrane</keyword>
<dbReference type="AlphaFoldDB" id="A0A937JYA0"/>
<reference evidence="4" key="1">
    <citation type="submission" date="2021-01" db="EMBL/GenBank/DDBJ databases">
        <title>Fulvivirga kasyanovii gen. nov., sp nov., a novel member of the phylum Bacteroidetes isolated from seawater in a mussel farm.</title>
        <authorList>
            <person name="Zhao L.-H."/>
            <person name="Wang Z.-J."/>
        </authorList>
    </citation>
    <scope>NUCLEOTIDE SEQUENCE</scope>
    <source>
        <strain evidence="4">2943</strain>
    </source>
</reference>
<dbReference type="RefSeq" id="WP_202243133.1">
    <property type="nucleotide sequence ID" value="NZ_JAESIY010000002.1"/>
</dbReference>
<comment type="caution">
    <text evidence="4">The sequence shown here is derived from an EMBL/GenBank/DDBJ whole genome shotgun (WGS) entry which is preliminary data.</text>
</comment>
<dbReference type="EMBL" id="JAESIY010000002">
    <property type="protein sequence ID" value="MBL3655464.1"/>
    <property type="molecule type" value="Genomic_DNA"/>
</dbReference>